<keyword evidence="4" id="KW-1185">Reference proteome</keyword>
<dbReference type="PANTHER" id="PTHR31793">
    <property type="entry name" value="4-HYDROXYBENZOYL-COA THIOESTERASE FAMILY MEMBER"/>
    <property type="match status" value="1"/>
</dbReference>
<proteinExistence type="inferred from homology"/>
<keyword evidence="2" id="KW-0378">Hydrolase</keyword>
<dbReference type="RefSeq" id="WP_206655686.1">
    <property type="nucleotide sequence ID" value="NZ_CP071182.1"/>
</dbReference>
<dbReference type="PIRSF" id="PIRSF003230">
    <property type="entry name" value="YbgC"/>
    <property type="match status" value="1"/>
</dbReference>
<dbReference type="EMBL" id="CP071182">
    <property type="protein sequence ID" value="QSO46316.1"/>
    <property type="molecule type" value="Genomic_DNA"/>
</dbReference>
<evidence type="ECO:0000313" key="4">
    <source>
        <dbReference type="Proteomes" id="UP000663505"/>
    </source>
</evidence>
<evidence type="ECO:0000256" key="1">
    <source>
        <dbReference type="ARBA" id="ARBA00005953"/>
    </source>
</evidence>
<organism evidence="3 4">
    <name type="scientific">Alicyclobacillus mengziensis</name>
    <dbReference type="NCBI Taxonomy" id="2931921"/>
    <lineage>
        <taxon>Bacteria</taxon>
        <taxon>Bacillati</taxon>
        <taxon>Bacillota</taxon>
        <taxon>Bacilli</taxon>
        <taxon>Bacillales</taxon>
        <taxon>Alicyclobacillaceae</taxon>
        <taxon>Alicyclobacillus</taxon>
    </lineage>
</organism>
<gene>
    <name evidence="3" type="ORF">JZ786_17705</name>
</gene>
<dbReference type="PANTHER" id="PTHR31793:SF27">
    <property type="entry name" value="NOVEL THIOESTERASE SUPERFAMILY DOMAIN AND SAPOSIN A-TYPE DOMAIN CONTAINING PROTEIN (0610012H03RIK)"/>
    <property type="match status" value="1"/>
</dbReference>
<dbReference type="InterPro" id="IPR050563">
    <property type="entry name" value="4-hydroxybenzoyl-CoA_TE"/>
</dbReference>
<dbReference type="SUPFAM" id="SSF54637">
    <property type="entry name" value="Thioesterase/thiol ester dehydrase-isomerase"/>
    <property type="match status" value="1"/>
</dbReference>
<name>A0A9X7VWF4_9BACL</name>
<dbReference type="InterPro" id="IPR029069">
    <property type="entry name" value="HotDog_dom_sf"/>
</dbReference>
<reference evidence="3 4" key="1">
    <citation type="submission" date="2021-02" db="EMBL/GenBank/DDBJ databases">
        <title>Alicyclobacillus curvatus sp. nov. and Alicyclobacillus mengziensis sp. nov., two acidophilic bacteria isolated from acid mine drainage.</title>
        <authorList>
            <person name="Huang Y."/>
        </authorList>
    </citation>
    <scope>NUCLEOTIDE SEQUENCE [LARGE SCALE GENOMIC DNA]</scope>
    <source>
        <strain evidence="3 4">S30H14</strain>
    </source>
</reference>
<dbReference type="GO" id="GO:0047617">
    <property type="term" value="F:fatty acyl-CoA hydrolase activity"/>
    <property type="evidence" value="ECO:0007669"/>
    <property type="project" value="TreeGrafter"/>
</dbReference>
<dbReference type="KEGG" id="afx:JZ786_17705"/>
<comment type="similarity">
    <text evidence="1">Belongs to the 4-hydroxybenzoyl-CoA thioesterase family.</text>
</comment>
<evidence type="ECO:0000313" key="3">
    <source>
        <dbReference type="EMBL" id="QSO46316.1"/>
    </source>
</evidence>
<dbReference type="Gene3D" id="3.10.129.10">
    <property type="entry name" value="Hotdog Thioesterase"/>
    <property type="match status" value="1"/>
</dbReference>
<protein>
    <submittedName>
        <fullName evidence="3">Acyl-CoA thioesterase</fullName>
    </submittedName>
</protein>
<dbReference type="CDD" id="cd00586">
    <property type="entry name" value="4HBT"/>
    <property type="match status" value="1"/>
</dbReference>
<dbReference type="AlphaFoldDB" id="A0A9X7VWF4"/>
<dbReference type="Proteomes" id="UP000663505">
    <property type="component" value="Chromosome"/>
</dbReference>
<dbReference type="Pfam" id="PF13279">
    <property type="entry name" value="4HBT_2"/>
    <property type="match status" value="1"/>
</dbReference>
<accession>A0A9X7VWF4</accession>
<sequence length="146" mass="16594">MEPVVTTTLEVRWGECDPAGIVYHPAYIDWFSVARMRFLKANGVSYMEEFHDRGIVLVVLEAQCRYVKTLRAEDEVSIRARLAERSRTRIALEYEVKNHLGELCARGRTEHAFVDMATDRAVNLARKAPQLWALLNSLPMSGRGAS</sequence>
<evidence type="ECO:0000256" key="2">
    <source>
        <dbReference type="ARBA" id="ARBA00022801"/>
    </source>
</evidence>
<dbReference type="InterPro" id="IPR006684">
    <property type="entry name" value="YbgC/YbaW"/>
</dbReference>